<dbReference type="InterPro" id="IPR009659">
    <property type="entry name" value="DUF1249"/>
</dbReference>
<organism evidence="1 2">
    <name type="scientific">Corallincola platygyrae</name>
    <dbReference type="NCBI Taxonomy" id="1193278"/>
    <lineage>
        <taxon>Bacteria</taxon>
        <taxon>Pseudomonadati</taxon>
        <taxon>Pseudomonadota</taxon>
        <taxon>Gammaproteobacteria</taxon>
        <taxon>Alteromonadales</taxon>
        <taxon>Psychromonadaceae</taxon>
        <taxon>Corallincola</taxon>
    </lineage>
</organism>
<dbReference type="RefSeq" id="WP_345339761.1">
    <property type="nucleotide sequence ID" value="NZ_BAABLI010000011.1"/>
</dbReference>
<dbReference type="EMBL" id="JBHUHT010000014">
    <property type="protein sequence ID" value="MFD2096935.1"/>
    <property type="molecule type" value="Genomic_DNA"/>
</dbReference>
<name>A0ABW4XPE7_9GAMM</name>
<comment type="caution">
    <text evidence="1">The sequence shown here is derived from an EMBL/GenBank/DDBJ whole genome shotgun (WGS) entry which is preliminary data.</text>
</comment>
<keyword evidence="2" id="KW-1185">Reference proteome</keyword>
<proteinExistence type="predicted"/>
<dbReference type="PANTHER" id="PTHR38774">
    <property type="entry name" value="CYTOPLASMIC PROTEIN-RELATED"/>
    <property type="match status" value="1"/>
</dbReference>
<evidence type="ECO:0000313" key="1">
    <source>
        <dbReference type="EMBL" id="MFD2096935.1"/>
    </source>
</evidence>
<dbReference type="Pfam" id="PF06853">
    <property type="entry name" value="DUF1249"/>
    <property type="match status" value="1"/>
</dbReference>
<evidence type="ECO:0000313" key="2">
    <source>
        <dbReference type="Proteomes" id="UP001597380"/>
    </source>
</evidence>
<protein>
    <submittedName>
        <fullName evidence="1">DUF1249 domain-containing protein</fullName>
    </submittedName>
</protein>
<gene>
    <name evidence="1" type="ORF">ACFSJ3_13140</name>
</gene>
<dbReference type="Proteomes" id="UP001597380">
    <property type="component" value="Unassembled WGS sequence"/>
</dbReference>
<reference evidence="2" key="1">
    <citation type="journal article" date="2019" name="Int. J. Syst. Evol. Microbiol.">
        <title>The Global Catalogue of Microorganisms (GCM) 10K type strain sequencing project: providing services to taxonomists for standard genome sequencing and annotation.</title>
        <authorList>
            <consortium name="The Broad Institute Genomics Platform"/>
            <consortium name="The Broad Institute Genome Sequencing Center for Infectious Disease"/>
            <person name="Wu L."/>
            <person name="Ma J."/>
        </authorList>
    </citation>
    <scope>NUCLEOTIDE SEQUENCE [LARGE SCALE GENOMIC DNA]</scope>
    <source>
        <strain evidence="2">CGMCC 1.10992</strain>
    </source>
</reference>
<dbReference type="PANTHER" id="PTHR38774:SF1">
    <property type="entry name" value="CYTOPLASMIC PROTEIN"/>
    <property type="match status" value="1"/>
</dbReference>
<sequence length="154" mass="17886">MKEIRRYQPDLPAFLRCCERNYVTLGLLVKRLCQPGDRLHWALDSHTQVELSLIEETKYTCTVGLEQKRDGAASFMLPHMTVRLYHDARVAEVLTSQQISRLKPRYDYPNKNMLHKDEKIQVNQFLAEWLQHSKRFGYSAADLMPSSSVSGKSD</sequence>
<accession>A0ABW4XPE7</accession>